<protein>
    <submittedName>
        <fullName evidence="1">AlpA family phage regulatory protein</fullName>
    </submittedName>
</protein>
<dbReference type="EMBL" id="JABFTT010000005">
    <property type="protein sequence ID" value="MCE8020165.1"/>
    <property type="molecule type" value="Genomic_DNA"/>
</dbReference>
<sequence>MEKATHTASKWLSDKQVAERYAIGRVTPWRWAREGNFPAPVKLGPSCTRWRLADLEAWEATREVAQ</sequence>
<dbReference type="Gene3D" id="1.10.238.160">
    <property type="match status" value="1"/>
</dbReference>
<gene>
    <name evidence="1" type="ORF">HOP51_08560</name>
</gene>
<dbReference type="RefSeq" id="WP_234273526.1">
    <property type="nucleotide sequence ID" value="NZ_JABFTT010000005.1"/>
</dbReference>
<name>A0ABS9AEP4_9GAMM</name>
<dbReference type="Proteomes" id="UP001320122">
    <property type="component" value="Unassembled WGS sequence"/>
</dbReference>
<proteinExistence type="predicted"/>
<organism evidence="1 2">
    <name type="scientific">Billgrantia zhangzhouensis</name>
    <dbReference type="NCBI Taxonomy" id="2733481"/>
    <lineage>
        <taxon>Bacteria</taxon>
        <taxon>Pseudomonadati</taxon>
        <taxon>Pseudomonadota</taxon>
        <taxon>Gammaproteobacteria</taxon>
        <taxon>Oceanospirillales</taxon>
        <taxon>Halomonadaceae</taxon>
        <taxon>Billgrantia</taxon>
    </lineage>
</organism>
<dbReference type="SUPFAM" id="SSF46955">
    <property type="entry name" value="Putative DNA-binding domain"/>
    <property type="match status" value="1"/>
</dbReference>
<dbReference type="InterPro" id="IPR010260">
    <property type="entry name" value="AlpA"/>
</dbReference>
<dbReference type="InterPro" id="IPR009061">
    <property type="entry name" value="DNA-bd_dom_put_sf"/>
</dbReference>
<evidence type="ECO:0000313" key="2">
    <source>
        <dbReference type="Proteomes" id="UP001320122"/>
    </source>
</evidence>
<reference evidence="1 2" key="1">
    <citation type="journal article" date="2021" name="Front. Microbiol.">
        <title>Aerobic Denitrification and Heterotrophic Sulfur Oxidation in the Genus Halomonas Revealed by Six Novel Species Characterizations and Genome-Based Analysis.</title>
        <authorList>
            <person name="Wang L."/>
            <person name="Shao Z."/>
        </authorList>
    </citation>
    <scope>NUCLEOTIDE SEQUENCE [LARGE SCALE GENOMIC DNA]</scope>
    <source>
        <strain evidence="1 2">MCCC 1A11036</strain>
    </source>
</reference>
<comment type="caution">
    <text evidence="1">The sequence shown here is derived from an EMBL/GenBank/DDBJ whole genome shotgun (WGS) entry which is preliminary data.</text>
</comment>
<dbReference type="Pfam" id="PF05930">
    <property type="entry name" value="Phage_AlpA"/>
    <property type="match status" value="1"/>
</dbReference>
<evidence type="ECO:0000313" key="1">
    <source>
        <dbReference type="EMBL" id="MCE8020165.1"/>
    </source>
</evidence>
<accession>A0ABS9AEP4</accession>
<keyword evidence="2" id="KW-1185">Reference proteome</keyword>